<accession>A0ABZ3H033</accession>
<dbReference type="RefSeq" id="WP_193807800.1">
    <property type="nucleotide sequence ID" value="NZ_CP087714.1"/>
</dbReference>
<sequence length="279" mass="31776">MGVLDVDLIKLSLLILIILSSLTLSGCLDGERKSNLHTKGNESEKINISEKALEIALNDSEVKKIIGTNYRILNVTTSHLERIYKGVRISKDYPVVVVDTKSSINYIYVDIENETVVNIGTVYKRQPLPPEKPTPLLTPPPLVMTPIHPGKIVMDFIKFYNERNATKLYEMFSERIKKNRSIEDVGEELSFAENHNISLAPNEKLFARDGLMENETMIYKANLTISYSNGAKNATIEFPILYVKYTREKDNLTYIGFQPAIDRWVFEGIRGVILENFEE</sequence>
<proteinExistence type="predicted"/>
<dbReference type="GeneID" id="90449266"/>
<evidence type="ECO:0008006" key="3">
    <source>
        <dbReference type="Google" id="ProtNLM"/>
    </source>
</evidence>
<organism evidence="1 2">
    <name type="scientific">Geoglobus acetivorans</name>
    <dbReference type="NCBI Taxonomy" id="565033"/>
    <lineage>
        <taxon>Archaea</taxon>
        <taxon>Methanobacteriati</taxon>
        <taxon>Methanobacteriota</taxon>
        <taxon>Archaeoglobi</taxon>
        <taxon>Archaeoglobales</taxon>
        <taxon>Archaeoglobaceae</taxon>
        <taxon>Geoglobus</taxon>
    </lineage>
</organism>
<reference evidence="1 2" key="1">
    <citation type="submission" date="2021-11" db="EMBL/GenBank/DDBJ databases">
        <title>Whole genome of Geoglobus acetivorans.</title>
        <authorList>
            <person name="Liu D."/>
        </authorList>
    </citation>
    <scope>NUCLEOTIDE SEQUENCE [LARGE SCALE GENOMIC DNA]</scope>
    <source>
        <strain evidence="1 2">SBH6</strain>
    </source>
</reference>
<dbReference type="EMBL" id="CP087714">
    <property type="protein sequence ID" value="XAT62852.1"/>
    <property type="molecule type" value="Genomic_DNA"/>
</dbReference>
<dbReference type="Proteomes" id="UP001492541">
    <property type="component" value="Chromosome"/>
</dbReference>
<evidence type="ECO:0000313" key="1">
    <source>
        <dbReference type="EMBL" id="XAT62852.1"/>
    </source>
</evidence>
<evidence type="ECO:0000313" key="2">
    <source>
        <dbReference type="Proteomes" id="UP001492541"/>
    </source>
</evidence>
<protein>
    <recommendedName>
        <fullName evidence="3">Lipoprotein</fullName>
    </recommendedName>
</protein>
<gene>
    <name evidence="1" type="ORF">LPQ35_06225</name>
</gene>
<name>A0ABZ3H033_GEOAI</name>
<keyword evidence="2" id="KW-1185">Reference proteome</keyword>